<reference evidence="7" key="2">
    <citation type="submission" date="2016-04" db="EMBL/GenBank/DDBJ databases">
        <authorList>
            <person name="Guldener U."/>
            <person name="Guldener U."/>
        </authorList>
    </citation>
    <scope>NUCLEOTIDE SEQUENCE [LARGE SCALE GENOMIC DNA]</scope>
    <source>
        <strain evidence="7">UB2112</strain>
    </source>
</reference>
<feature type="compositionally biased region" description="Basic and acidic residues" evidence="3">
    <location>
        <begin position="1597"/>
        <end position="1625"/>
    </location>
</feature>
<dbReference type="EMBL" id="ULHB01000006">
    <property type="protein sequence ID" value="SYW75387.1"/>
    <property type="molecule type" value="Genomic_DNA"/>
</dbReference>
<dbReference type="InterPro" id="IPR036770">
    <property type="entry name" value="Ankyrin_rpt-contain_sf"/>
</dbReference>
<feature type="compositionally biased region" description="Low complexity" evidence="3">
    <location>
        <begin position="522"/>
        <end position="539"/>
    </location>
</feature>
<dbReference type="PANTHER" id="PTHR22872">
    <property type="entry name" value="BTK-BINDING PROTEIN-RELATED"/>
    <property type="match status" value="1"/>
</dbReference>
<keyword evidence="8" id="KW-1185">Reference proteome</keyword>
<dbReference type="Pfam" id="PF00415">
    <property type="entry name" value="RCC1"/>
    <property type="match status" value="1"/>
</dbReference>
<feature type="compositionally biased region" description="Acidic residues" evidence="3">
    <location>
        <begin position="681"/>
        <end position="694"/>
    </location>
</feature>
<feature type="region of interest" description="Disordered" evidence="3">
    <location>
        <begin position="520"/>
        <end position="539"/>
    </location>
</feature>
<evidence type="ECO:0000313" key="8">
    <source>
        <dbReference type="Proteomes" id="UP000658997"/>
    </source>
</evidence>
<dbReference type="PROSITE" id="PS50012">
    <property type="entry name" value="RCC1_3"/>
    <property type="match status" value="2"/>
</dbReference>
<dbReference type="PROSITE" id="PS50097">
    <property type="entry name" value="BTB"/>
    <property type="match status" value="2"/>
</dbReference>
<dbReference type="InterPro" id="IPR011333">
    <property type="entry name" value="SKP1/BTB/POZ_sf"/>
</dbReference>
<feature type="region of interest" description="Disordered" evidence="3">
    <location>
        <begin position="676"/>
        <end position="700"/>
    </location>
</feature>
<feature type="compositionally biased region" description="Low complexity" evidence="3">
    <location>
        <begin position="1693"/>
        <end position="1708"/>
    </location>
</feature>
<feature type="compositionally biased region" description="Low complexity" evidence="3">
    <location>
        <begin position="1786"/>
        <end position="1798"/>
    </location>
</feature>
<evidence type="ECO:0000313" key="6">
    <source>
        <dbReference type="EMBL" id="SYW75387.1"/>
    </source>
</evidence>
<feature type="compositionally biased region" description="Low complexity" evidence="3">
    <location>
        <begin position="1652"/>
        <end position="1666"/>
    </location>
</feature>
<dbReference type="Pfam" id="PF00651">
    <property type="entry name" value="BTB"/>
    <property type="match status" value="1"/>
</dbReference>
<evidence type="ECO:0000256" key="2">
    <source>
        <dbReference type="PROSITE-ProRule" id="PRU00235"/>
    </source>
</evidence>
<feature type="repeat" description="RCC1" evidence="2">
    <location>
        <begin position="183"/>
        <end position="261"/>
    </location>
</feature>
<feature type="compositionally biased region" description="Polar residues" evidence="3">
    <location>
        <begin position="1766"/>
        <end position="1776"/>
    </location>
</feature>
<evidence type="ECO:0000313" key="7">
    <source>
        <dbReference type="Proteomes" id="UP000179920"/>
    </source>
</evidence>
<proteinExistence type="predicted"/>
<feature type="region of interest" description="Disordered" evidence="3">
    <location>
        <begin position="1159"/>
        <end position="1189"/>
    </location>
</feature>
<feature type="compositionally biased region" description="Basic and acidic residues" evidence="3">
    <location>
        <begin position="1257"/>
        <end position="1266"/>
    </location>
</feature>
<dbReference type="Gene3D" id="2.130.10.30">
    <property type="entry name" value="Regulator of chromosome condensation 1/beta-lactamase-inhibitor protein II"/>
    <property type="match status" value="1"/>
</dbReference>
<feature type="compositionally biased region" description="Low complexity" evidence="3">
    <location>
        <begin position="1530"/>
        <end position="1539"/>
    </location>
</feature>
<dbReference type="Gene3D" id="1.25.40.20">
    <property type="entry name" value="Ankyrin repeat-containing domain"/>
    <property type="match status" value="1"/>
</dbReference>
<name>A0A1K0G3F1_9BASI</name>
<reference evidence="6" key="3">
    <citation type="submission" date="2018-08" db="EMBL/GenBank/DDBJ databases">
        <authorList>
            <person name="Guldener U."/>
        </authorList>
    </citation>
    <scope>NUCLEOTIDE SEQUENCE</scope>
    <source>
        <strain evidence="6">UB2</strain>
    </source>
</reference>
<feature type="domain" description="BTB" evidence="4">
    <location>
        <begin position="931"/>
        <end position="997"/>
    </location>
</feature>
<dbReference type="Proteomes" id="UP000179920">
    <property type="component" value="Chromosome VI"/>
</dbReference>
<reference evidence="5" key="1">
    <citation type="submission" date="2016-04" db="EMBL/GenBank/DDBJ databases">
        <authorList>
            <person name="Evans L.H."/>
            <person name="Alamgir A."/>
            <person name="Owens N."/>
            <person name="Weber N.D."/>
            <person name="Virtaneva K."/>
            <person name="Barbian K."/>
            <person name="Babar A."/>
            <person name="Rosenke K."/>
        </authorList>
    </citation>
    <scope>NUCLEOTIDE SEQUENCE</scope>
    <source>
        <strain evidence="5">UB2112</strain>
    </source>
</reference>
<protein>
    <recommendedName>
        <fullName evidence="4">BTB domain-containing protein</fullName>
    </recommendedName>
</protein>
<dbReference type="InterPro" id="IPR000408">
    <property type="entry name" value="Reg_chr_condens"/>
</dbReference>
<dbReference type="PANTHER" id="PTHR22872:SF2">
    <property type="entry name" value="INHIBITOR OF BRUTON TYROSINE KINASE"/>
    <property type="match status" value="1"/>
</dbReference>
<dbReference type="CDD" id="cd18186">
    <property type="entry name" value="BTB_POZ_ZBTB_KLHL-like"/>
    <property type="match status" value="1"/>
</dbReference>
<feature type="region of interest" description="Disordered" evidence="3">
    <location>
        <begin position="1210"/>
        <end position="1399"/>
    </location>
</feature>
<dbReference type="Gene3D" id="3.30.710.10">
    <property type="entry name" value="Potassium Channel Kv1.1, Chain A"/>
    <property type="match status" value="2"/>
</dbReference>
<evidence type="ECO:0000313" key="5">
    <source>
        <dbReference type="EMBL" id="SAM81951.1"/>
    </source>
</evidence>
<gene>
    <name evidence="6" type="ORF">UBRO2_00622</name>
    <name evidence="5" type="ORF">UBRO_04189</name>
</gene>
<feature type="domain" description="BTB" evidence="4">
    <location>
        <begin position="769"/>
        <end position="847"/>
    </location>
</feature>
<accession>A0A1K0G3F1</accession>
<dbReference type="InterPro" id="IPR009091">
    <property type="entry name" value="RCC1/BLIP-II"/>
</dbReference>
<feature type="compositionally biased region" description="Polar residues" evidence="3">
    <location>
        <begin position="1497"/>
        <end position="1508"/>
    </location>
</feature>
<dbReference type="EMBL" id="LT558122">
    <property type="protein sequence ID" value="SAM81951.1"/>
    <property type="molecule type" value="Genomic_DNA"/>
</dbReference>
<dbReference type="SUPFAM" id="SSF50985">
    <property type="entry name" value="RCC1/BLIP-II"/>
    <property type="match status" value="1"/>
</dbReference>
<dbReference type="InterPro" id="IPR051625">
    <property type="entry name" value="Signaling_Regulatory_Domain"/>
</dbReference>
<organism evidence="5 7">
    <name type="scientific">Ustilago bromivora</name>
    <dbReference type="NCBI Taxonomy" id="307758"/>
    <lineage>
        <taxon>Eukaryota</taxon>
        <taxon>Fungi</taxon>
        <taxon>Dikarya</taxon>
        <taxon>Basidiomycota</taxon>
        <taxon>Ustilaginomycotina</taxon>
        <taxon>Ustilaginomycetes</taxon>
        <taxon>Ustilaginales</taxon>
        <taxon>Ustilaginaceae</taxon>
        <taxon>Ustilago</taxon>
    </lineage>
</organism>
<dbReference type="Proteomes" id="UP000658997">
    <property type="component" value="Unassembled WGS sequence"/>
</dbReference>
<feature type="compositionally biased region" description="Low complexity" evidence="3">
    <location>
        <begin position="1273"/>
        <end position="1284"/>
    </location>
</feature>
<feature type="repeat" description="RCC1" evidence="2">
    <location>
        <begin position="397"/>
        <end position="450"/>
    </location>
</feature>
<keyword evidence="1" id="KW-0677">Repeat</keyword>
<sequence>MVAPTLLDCWHVRDLQRFRAVLKGSPADKSNATQLNGNGSYGAGAAAFSKSPHSHSYKEQTGPCPLSEVNRRDHLGRTVLHHIASSSEPWSVSYLNALLSHPSVNVNLQDGESGYTALHRALYLANLQTAIILLRRPDLDLRVKDFEALTAFDLYNSTVAGTNPPADALSFEPTRQHHSRTLTQLFTWGSNRNYNLGLGDGDDRQFPDKITLRRGEANGNMGSQSTQDTFRASLPAGKKFDRIGIKDVAMGRLHTVVLTDEKLSNVWVCGLGGSGRLGRSPQTQTSFEPLKDFHETARVVAVAQDHTLIITDAGAVYSFGLNRFSQLGYTIEQGLGTVGSTTGKLGGGAGVTFGQTAPQNVELDIQISPRRILGALKKEVVLGAACSKLHSAVFTSEGLYTWGTNTGQLGYLRSGTAVQVQPRKVTALAAGAGIQQIAASDFGTACLMEGGDVYVWHNDTRFRINFPLARFSSSISVFRPRQVQPKTLISKLSSSGNTFSALSDMGDLFTFNLEHPSEYGNTGTPARAPTSTSAAKSSAAQLAPKPQLLWSVRKKFTAVRDVAIGADGSVILCTESGHCFVRPRRSDTGGKGGGGKNFKFQQIPYLQRVVKVATSESGALAAIKANPSLLDVRVKGRTIEEALRDLLPHLKVQTLTSNAEKEKGITSKVVEISEIRSEAGADNDSDDEHVDDDPNESRPDAGKYVRMALLIMEAAKRWTAGRIISGPDFGGVEAVSTAEAPIDQGKNAATIGRRQAFYGPHNLVPPFGCDAFLIADGHYFPVHKIVLGARIPSLQKALQDSSAKDQLPAGVKVATASSTKRVSVVTLSNCTLVSALFLLHYVYSDDLPSIWVPSVGLVIDKELKAAKIDRTRVQEEVRTIAERLGLSALAASIKASLPRQPESTLRQNMLDLFTSYVDVDVTESQETKSFNDVLLRFKDRTVPAHSVILQRSPFFAALFQPHWTVSRWDSRNVITLDMSHLRWEVARIVLMHLYTDNGETLFTGCDAERSLEQYMDFLVEVMAAANELLLDKLKLIVSSLLRKRILAHTVGAVMTEADFYKADQLKDITMDYCTKSMETLLEGGRLNELEYGMLRALTVYVRHKQDEKLHRSFAEDRVAALVEKHREFYEDLDIPPPSLHLIADKVRAKKGRGVAGIKSPSLLAQDSDRRRSASRFGISSPASPDALRPVGASILQRSTAEEAFEVFAMDEEEPATPRKESIARAQGSPWATLPQVSHLSLDETADKGTPSRPWKSRTVEAERKQAVAEPTGSPAARPADAPSDLRSIMAREQQRQQQQQSAFAHISNASTPSGSGTSTPVQKSATPGFELSPISIANTRLSQKERKRQQQEAGLAAAAAAPEAPPAPAQTRSGSVSSPWKVAGAIGTSPSDKAAATSPWSLKAAATTAMALFSSQEGTPPVSSPLNGRRPSAAALQPGSGNQDPRASVSRASPLPAESLGPTYTPMRMGSKSMTKRLSSNDSAWSTPSVAPKPSAFGTSPSTASTLSELRAARPEDQRGPSSNLQRSLAGAGADAASATRPSLEATRSACATTPASPAQLTFAQIQEQQRLAIEAEQETIRQAAASRRSFLDIQEEERKAEERRKEEQKQAEEFEKWFAEESKRIQKQNNKGSKGSVTGAAGGGKGKSQQKKAGGNKQQQQASGSTEPGSANGAQNAAARGKAQSGGGNKKGGAAAKGSGKQANGAATEADSPAGKNAGKQQRPKANNGAEGGNKASPKAAEKSAGGKGKGQQNSNNGDVRKPSDGNNGENTNAPQHGLPPKPPTAAAAPKFSVAAPTFTPRQP</sequence>
<dbReference type="OrthoDB" id="1893551at2759"/>
<feature type="compositionally biased region" description="Polar residues" evidence="3">
    <location>
        <begin position="1472"/>
        <end position="1489"/>
    </location>
</feature>
<dbReference type="SUPFAM" id="SSF48403">
    <property type="entry name" value="Ankyrin repeat"/>
    <property type="match status" value="1"/>
</dbReference>
<feature type="compositionally biased region" description="Polar residues" evidence="3">
    <location>
        <begin position="1667"/>
        <end position="1676"/>
    </location>
</feature>
<dbReference type="InterPro" id="IPR000210">
    <property type="entry name" value="BTB/POZ_dom"/>
</dbReference>
<feature type="region of interest" description="Disordered" evidence="3">
    <location>
        <begin position="1582"/>
        <end position="1805"/>
    </location>
</feature>
<dbReference type="SMART" id="SM00225">
    <property type="entry name" value="BTB"/>
    <property type="match status" value="2"/>
</dbReference>
<feature type="region of interest" description="Disordered" evidence="3">
    <location>
        <begin position="1413"/>
        <end position="1557"/>
    </location>
</feature>
<evidence type="ECO:0000256" key="3">
    <source>
        <dbReference type="SAM" id="MobiDB-lite"/>
    </source>
</evidence>
<evidence type="ECO:0000259" key="4">
    <source>
        <dbReference type="PROSITE" id="PS50097"/>
    </source>
</evidence>
<dbReference type="SUPFAM" id="SSF54695">
    <property type="entry name" value="POZ domain"/>
    <property type="match status" value="2"/>
</dbReference>
<evidence type="ECO:0000256" key="1">
    <source>
        <dbReference type="ARBA" id="ARBA00022737"/>
    </source>
</evidence>
<feature type="compositionally biased region" description="Low complexity" evidence="3">
    <location>
        <begin position="1310"/>
        <end position="1320"/>
    </location>
</feature>